<reference evidence="2 3" key="1">
    <citation type="submission" date="2019-11" db="EMBL/GenBank/DDBJ databases">
        <authorList>
            <person name="Yang C."/>
            <person name="Li F."/>
        </authorList>
    </citation>
    <scope>NUCLEOTIDE SEQUENCE [LARGE SCALE GENOMIC DNA]</scope>
    <source>
        <strain evidence="2">KB4526</strain>
        <tissue evidence="2">Muscle</tissue>
    </source>
</reference>
<accession>A0A6G1A679</accession>
<keyword evidence="3" id="KW-1185">Reference proteome</keyword>
<name>A0A6G1A679_CROCR</name>
<dbReference type="AlphaFoldDB" id="A0A6G1A679"/>
<feature type="region of interest" description="Disordered" evidence="1">
    <location>
        <begin position="1"/>
        <end position="63"/>
    </location>
</feature>
<gene>
    <name evidence="2" type="primary">Liat1_1</name>
    <name evidence="2" type="ORF">FOF47_R18215</name>
</gene>
<feature type="compositionally biased region" description="Polar residues" evidence="1">
    <location>
        <begin position="8"/>
        <end position="18"/>
    </location>
</feature>
<dbReference type="InterPro" id="IPR038794">
    <property type="entry name" value="LIAT1"/>
</dbReference>
<evidence type="ECO:0000256" key="1">
    <source>
        <dbReference type="SAM" id="MobiDB-lite"/>
    </source>
</evidence>
<sequence length="152" mass="17008">ADKHQSRGLKNQQLSSSFHDILSPGRDHGPRPGRKADKAEGKPAPQYSSPRSLRPVAEMEEHLSKQVNESLRWDGMLADPEAEKERIRIYKLNRRKRYRVLALKGFYPDACAESPGGRPCLPDKDRGPDGRRADRPGPFEGSLARSDAALPE</sequence>
<organism evidence="2 3">
    <name type="scientific">Crocuta crocuta</name>
    <name type="common">Spotted hyena</name>
    <dbReference type="NCBI Taxonomy" id="9678"/>
    <lineage>
        <taxon>Eukaryota</taxon>
        <taxon>Metazoa</taxon>
        <taxon>Chordata</taxon>
        <taxon>Craniata</taxon>
        <taxon>Vertebrata</taxon>
        <taxon>Euteleostomi</taxon>
        <taxon>Mammalia</taxon>
        <taxon>Eutheria</taxon>
        <taxon>Laurasiatheria</taxon>
        <taxon>Carnivora</taxon>
        <taxon>Feliformia</taxon>
        <taxon>Hyaenidae</taxon>
        <taxon>Crocuta</taxon>
    </lineage>
</organism>
<feature type="non-terminal residue" evidence="2">
    <location>
        <position position="1"/>
    </location>
</feature>
<dbReference type="EMBL" id="VOAJ01024660">
    <property type="protein sequence ID" value="KAF0871345.1"/>
    <property type="molecule type" value="Genomic_DNA"/>
</dbReference>
<dbReference type="PANTHER" id="PTHR36474">
    <property type="entry name" value="PROTEIN LIAT1"/>
    <property type="match status" value="1"/>
</dbReference>
<feature type="region of interest" description="Disordered" evidence="1">
    <location>
        <begin position="111"/>
        <end position="152"/>
    </location>
</feature>
<evidence type="ECO:0000313" key="3">
    <source>
        <dbReference type="Proteomes" id="UP000475037"/>
    </source>
</evidence>
<dbReference type="Proteomes" id="UP000475037">
    <property type="component" value="Unassembled WGS sequence"/>
</dbReference>
<comment type="caution">
    <text evidence="2">The sequence shown here is derived from an EMBL/GenBank/DDBJ whole genome shotgun (WGS) entry which is preliminary data.</text>
</comment>
<feature type="compositionally biased region" description="Basic and acidic residues" evidence="1">
    <location>
        <begin position="25"/>
        <end position="41"/>
    </location>
</feature>
<protein>
    <submittedName>
        <fullName evidence="2">LIAT1 protein</fullName>
    </submittedName>
</protein>
<dbReference type="PANTHER" id="PTHR36474:SF1">
    <property type="entry name" value="PROTEIN LIAT1"/>
    <property type="match status" value="1"/>
</dbReference>
<proteinExistence type="predicted"/>
<feature type="compositionally biased region" description="Basic and acidic residues" evidence="1">
    <location>
        <begin position="121"/>
        <end position="137"/>
    </location>
</feature>
<evidence type="ECO:0000313" key="2">
    <source>
        <dbReference type="EMBL" id="KAF0871345.1"/>
    </source>
</evidence>
<feature type="non-terminal residue" evidence="2">
    <location>
        <position position="152"/>
    </location>
</feature>